<dbReference type="InterPro" id="IPR029069">
    <property type="entry name" value="HotDog_dom_sf"/>
</dbReference>
<feature type="domain" description="Acyl-CoA thioesterase-like C-terminal" evidence="2">
    <location>
        <begin position="123"/>
        <end position="254"/>
    </location>
</feature>
<dbReference type="InterPro" id="IPR049449">
    <property type="entry name" value="TesB_ACOT8-like_N"/>
</dbReference>
<dbReference type="RefSeq" id="WP_281898295.1">
    <property type="nucleotide sequence ID" value="NZ_BSDI01000019.1"/>
</dbReference>
<feature type="domain" description="Acyl-CoA thioesterase-like N-terminal HotDog" evidence="1">
    <location>
        <begin position="19"/>
        <end position="103"/>
    </location>
</feature>
<keyword evidence="4" id="KW-1185">Reference proteome</keyword>
<sequence length="258" mass="27828">MSFYEPVGDDAFAATPHTQGPWVPGQQHAGPPSALLARAIERVPSTVAGPAQVVRLTVEILGAVPVTEIRTRAQVVRPGRSVELVEAELLVGERPVVKARAWRVRTAPLDLTLPPPAPAPPLPADETTFAQSMWQVGYLKALEWRFAEGHFEEPGPAVVWARQRVPLVSGEEPSGLQRLLVLADSGNGVSGLIDSDEWLFINTELTVHLHRQPAGEWMCMSARTTLDPSGVGLAETELFDRAGRVGRGAQALLVGRRG</sequence>
<dbReference type="Gene3D" id="2.40.160.210">
    <property type="entry name" value="Acyl-CoA thioesterase, double hotdog domain"/>
    <property type="match status" value="1"/>
</dbReference>
<dbReference type="InterPro" id="IPR042171">
    <property type="entry name" value="Acyl-CoA_hotdog"/>
</dbReference>
<evidence type="ECO:0000313" key="3">
    <source>
        <dbReference type="EMBL" id="GLH98990.1"/>
    </source>
</evidence>
<dbReference type="Pfam" id="PF13622">
    <property type="entry name" value="4HBT_3"/>
    <property type="match status" value="1"/>
</dbReference>
<dbReference type="Proteomes" id="UP001144280">
    <property type="component" value="Unassembled WGS sequence"/>
</dbReference>
<dbReference type="Pfam" id="PF20789">
    <property type="entry name" value="4HBT_3C"/>
    <property type="match status" value="1"/>
</dbReference>
<evidence type="ECO:0000259" key="2">
    <source>
        <dbReference type="Pfam" id="PF20789"/>
    </source>
</evidence>
<dbReference type="InterPro" id="IPR049450">
    <property type="entry name" value="ACOT8-like_C"/>
</dbReference>
<organism evidence="3 4">
    <name type="scientific">Phytohabitans aurantiacus</name>
    <dbReference type="NCBI Taxonomy" id="3016789"/>
    <lineage>
        <taxon>Bacteria</taxon>
        <taxon>Bacillati</taxon>
        <taxon>Actinomycetota</taxon>
        <taxon>Actinomycetes</taxon>
        <taxon>Micromonosporales</taxon>
        <taxon>Micromonosporaceae</taxon>
    </lineage>
</organism>
<dbReference type="EMBL" id="BSDI01000019">
    <property type="protein sequence ID" value="GLH98990.1"/>
    <property type="molecule type" value="Genomic_DNA"/>
</dbReference>
<evidence type="ECO:0000259" key="1">
    <source>
        <dbReference type="Pfam" id="PF13622"/>
    </source>
</evidence>
<evidence type="ECO:0008006" key="5">
    <source>
        <dbReference type="Google" id="ProtNLM"/>
    </source>
</evidence>
<name>A0ABQ5QXG3_9ACTN</name>
<dbReference type="SUPFAM" id="SSF54637">
    <property type="entry name" value="Thioesterase/thiol ester dehydrase-isomerase"/>
    <property type="match status" value="2"/>
</dbReference>
<protein>
    <recommendedName>
        <fullName evidence="5">Thioesterase</fullName>
    </recommendedName>
</protein>
<evidence type="ECO:0000313" key="4">
    <source>
        <dbReference type="Proteomes" id="UP001144280"/>
    </source>
</evidence>
<gene>
    <name evidence="3" type="ORF">Pa4123_42650</name>
</gene>
<reference evidence="3" key="1">
    <citation type="submission" date="2022-12" db="EMBL/GenBank/DDBJ databases">
        <title>New Phytohabitans aurantiacus sp. RD004123 nov., an actinomycete isolated from soil.</title>
        <authorList>
            <person name="Triningsih D.W."/>
            <person name="Harunari E."/>
            <person name="Igarashi Y."/>
        </authorList>
    </citation>
    <scope>NUCLEOTIDE SEQUENCE</scope>
    <source>
        <strain evidence="3">RD004123</strain>
    </source>
</reference>
<accession>A0ABQ5QXG3</accession>
<proteinExistence type="predicted"/>
<comment type="caution">
    <text evidence="3">The sequence shown here is derived from an EMBL/GenBank/DDBJ whole genome shotgun (WGS) entry which is preliminary data.</text>
</comment>